<keyword evidence="3" id="KW-1185">Reference proteome</keyword>
<dbReference type="Pfam" id="PF07044">
    <property type="entry name" value="DUF1329"/>
    <property type="match status" value="1"/>
</dbReference>
<dbReference type="RefSeq" id="WP_182665949.1">
    <property type="nucleotide sequence ID" value="NZ_JACIVI010000007.1"/>
</dbReference>
<dbReference type="Gene3D" id="2.50.20.10">
    <property type="entry name" value="Lipoprotein localisation LolA/LolB/LppX"/>
    <property type="match status" value="1"/>
</dbReference>
<sequence>MTIPTPRQSLSSRAPHALALAACLGLILPAVAAVSADEAAQLKSTLTPLGAERAGSKDGRIPAWTGGYTKVAPGWKNGQPRPDPFAGEKPLVSVSAKNLAEHEGHLSEGVKALMKKHPDFRIDVYPTHRTAAAPDWVYENTFKNATSARLVDKGYGVTDAFGGIPFPIPKSGMEVMLNARLAWEGPAQKYPLNTWVVTGDGKRTLSSGGQQTWLWSYYQKDQRDKYLAKPSHYKMGAFTKSSPAAVAGEVILLHETVHEEAVPRSVWQYLVGQRRVRKAPSIAYDTPDTVTSGTGLFDEAFGTLGPLDRHEFKIVGKQEMYVPYNSNRTALAKVEDLVTPRFLNPDHVRWELRRVWVVEATLAPGKRHVMAKRRYYIEEDAWKLVLADHWDAQGQLYHLQYALPYLVPEVPAVVTTVQWGVINLLTGQYYYNCSFNELPQHYPVPQLPQDLNEGMLSPEAIATGAR</sequence>
<keyword evidence="1" id="KW-0732">Signal</keyword>
<evidence type="ECO:0000313" key="3">
    <source>
        <dbReference type="Proteomes" id="UP000586093"/>
    </source>
</evidence>
<reference evidence="2 3" key="1">
    <citation type="submission" date="2020-08" db="EMBL/GenBank/DDBJ databases">
        <title>Aquariorum lacteus gen. nov., sp. nov., a new member of the family Comamonadaceae, isolated from freshwater aquarium.</title>
        <authorList>
            <person name="Chun S.-J."/>
        </authorList>
    </citation>
    <scope>NUCLEOTIDE SEQUENCE [LARGE SCALE GENOMIC DNA]</scope>
    <source>
        <strain evidence="2 3">SJAQ100</strain>
    </source>
</reference>
<dbReference type="InterPro" id="IPR010752">
    <property type="entry name" value="DUF1329"/>
</dbReference>
<protein>
    <submittedName>
        <fullName evidence="2">DUF1329 domain-containing protein</fullName>
    </submittedName>
</protein>
<feature type="signal peptide" evidence="1">
    <location>
        <begin position="1"/>
        <end position="32"/>
    </location>
</feature>
<feature type="chain" id="PRO_5032534940" evidence="1">
    <location>
        <begin position="33"/>
        <end position="466"/>
    </location>
</feature>
<comment type="caution">
    <text evidence="2">The sequence shown here is derived from an EMBL/GenBank/DDBJ whole genome shotgun (WGS) entry which is preliminary data.</text>
</comment>
<organism evidence="2 3">
    <name type="scientific">Aquariibacter albus</name>
    <dbReference type="NCBI Taxonomy" id="2759899"/>
    <lineage>
        <taxon>Bacteria</taxon>
        <taxon>Pseudomonadati</taxon>
        <taxon>Pseudomonadota</taxon>
        <taxon>Betaproteobacteria</taxon>
        <taxon>Burkholderiales</taxon>
        <taxon>Sphaerotilaceae</taxon>
        <taxon>Aquariibacter</taxon>
    </lineage>
</organism>
<dbReference type="AlphaFoldDB" id="A0A839HTV8"/>
<dbReference type="EMBL" id="JACIVI010000007">
    <property type="protein sequence ID" value="MBB1163228.1"/>
    <property type="molecule type" value="Genomic_DNA"/>
</dbReference>
<gene>
    <name evidence="2" type="ORF">H4F90_14740</name>
</gene>
<accession>A0A839HTV8</accession>
<proteinExistence type="predicted"/>
<evidence type="ECO:0000313" key="2">
    <source>
        <dbReference type="EMBL" id="MBB1163228.1"/>
    </source>
</evidence>
<dbReference type="Proteomes" id="UP000586093">
    <property type="component" value="Unassembled WGS sequence"/>
</dbReference>
<evidence type="ECO:0000256" key="1">
    <source>
        <dbReference type="SAM" id="SignalP"/>
    </source>
</evidence>
<name>A0A839HTV8_9BURK</name>
<dbReference type="CDD" id="cd16329">
    <property type="entry name" value="LolA_like"/>
    <property type="match status" value="1"/>
</dbReference>